<organism evidence="3 4">
    <name type="scientific">Fusarium phyllophilum</name>
    <dbReference type="NCBI Taxonomy" id="47803"/>
    <lineage>
        <taxon>Eukaryota</taxon>
        <taxon>Fungi</taxon>
        <taxon>Dikarya</taxon>
        <taxon>Ascomycota</taxon>
        <taxon>Pezizomycotina</taxon>
        <taxon>Sordariomycetes</taxon>
        <taxon>Hypocreomycetidae</taxon>
        <taxon>Hypocreales</taxon>
        <taxon>Nectriaceae</taxon>
        <taxon>Fusarium</taxon>
        <taxon>Fusarium fujikuroi species complex</taxon>
    </lineage>
</organism>
<accession>A0A8H5K2T5</accession>
<protein>
    <recommendedName>
        <fullName evidence="5">Apple domain-containing protein</fullName>
    </recommendedName>
</protein>
<feature type="chain" id="PRO_5034987332" description="Apple domain-containing protein" evidence="2">
    <location>
        <begin position="17"/>
        <end position="266"/>
    </location>
</feature>
<feature type="signal peptide" evidence="2">
    <location>
        <begin position="1"/>
        <end position="16"/>
    </location>
</feature>
<evidence type="ECO:0000256" key="1">
    <source>
        <dbReference type="SAM" id="MobiDB-lite"/>
    </source>
</evidence>
<keyword evidence="4" id="KW-1185">Reference proteome</keyword>
<name>A0A8H5K2T5_9HYPO</name>
<dbReference type="Proteomes" id="UP000582016">
    <property type="component" value="Unassembled WGS sequence"/>
</dbReference>
<comment type="caution">
    <text evidence="3">The sequence shown here is derived from an EMBL/GenBank/DDBJ whole genome shotgun (WGS) entry which is preliminary data.</text>
</comment>
<evidence type="ECO:0000313" key="3">
    <source>
        <dbReference type="EMBL" id="KAF5565729.1"/>
    </source>
</evidence>
<evidence type="ECO:0000313" key="4">
    <source>
        <dbReference type="Proteomes" id="UP000582016"/>
    </source>
</evidence>
<evidence type="ECO:0000256" key="2">
    <source>
        <dbReference type="SAM" id="SignalP"/>
    </source>
</evidence>
<sequence length="266" mass="28943">MRFLAFLSVCLPLISGSPVDTSRSDLSPRVVTSTEQPSCGVVGHKPDPMLTRSRKCRLVDCRELCSVVTGCQSYAESSARCLLFSPPVSEGFQQDPTSLYTLYDLDCSMPMYSTTETLPESTNGATTGLSTSGTEVAATSNAQPSSTAATFATELSTDLASASTSMFREMQEPRQQVNLLLAASTFSQHWRMELLNSNTISQWNVDPDNLEVTASWINTDGSTPPITLFVSESSNWIGMTGSMSAVQAAFQNQRYRRIKLVLELIS</sequence>
<proteinExistence type="predicted"/>
<dbReference type="OrthoDB" id="4584900at2759"/>
<keyword evidence="2" id="KW-0732">Signal</keyword>
<feature type="region of interest" description="Disordered" evidence="1">
    <location>
        <begin position="114"/>
        <end position="133"/>
    </location>
</feature>
<evidence type="ECO:0008006" key="5">
    <source>
        <dbReference type="Google" id="ProtNLM"/>
    </source>
</evidence>
<dbReference type="EMBL" id="JAAOAQ010000126">
    <property type="protein sequence ID" value="KAF5565729.1"/>
    <property type="molecule type" value="Genomic_DNA"/>
</dbReference>
<gene>
    <name evidence="3" type="ORF">FPHYL_4130</name>
</gene>
<reference evidence="3 4" key="1">
    <citation type="submission" date="2020-05" db="EMBL/GenBank/DDBJ databases">
        <title>Identification and distribution of gene clusters putatively required for synthesis of sphingolipid metabolism inhibitors in phylogenetically diverse species of the filamentous fungus Fusarium.</title>
        <authorList>
            <person name="Kim H.-S."/>
            <person name="Busman M."/>
            <person name="Brown D.W."/>
            <person name="Divon H."/>
            <person name="Uhlig S."/>
            <person name="Proctor R.H."/>
        </authorList>
    </citation>
    <scope>NUCLEOTIDE SEQUENCE [LARGE SCALE GENOMIC DNA]</scope>
    <source>
        <strain evidence="3 4">NRRL 13617</strain>
    </source>
</reference>
<dbReference type="AlphaFoldDB" id="A0A8H5K2T5"/>